<dbReference type="Pfam" id="PF07715">
    <property type="entry name" value="Plug"/>
    <property type="match status" value="1"/>
</dbReference>
<evidence type="ECO:0000256" key="6">
    <source>
        <dbReference type="ARBA" id="ARBA00022729"/>
    </source>
</evidence>
<evidence type="ECO:0000259" key="14">
    <source>
        <dbReference type="Pfam" id="PF00593"/>
    </source>
</evidence>
<protein>
    <submittedName>
        <fullName evidence="16">TonB-dependent hemoglobin/transferrin/lactoferrin family receptor</fullName>
    </submittedName>
</protein>
<dbReference type="GO" id="GO:0015232">
    <property type="term" value="F:heme transmembrane transporter activity"/>
    <property type="evidence" value="ECO:0007669"/>
    <property type="project" value="InterPro"/>
</dbReference>
<evidence type="ECO:0000256" key="2">
    <source>
        <dbReference type="ARBA" id="ARBA00009810"/>
    </source>
</evidence>
<evidence type="ECO:0000256" key="4">
    <source>
        <dbReference type="ARBA" id="ARBA00022452"/>
    </source>
</evidence>
<dbReference type="InterPro" id="IPR036942">
    <property type="entry name" value="Beta-barrel_TonB_sf"/>
</dbReference>
<dbReference type="InterPro" id="IPR000531">
    <property type="entry name" value="Beta-barrel_TonB"/>
</dbReference>
<dbReference type="AlphaFoldDB" id="A0AAW9F8F4"/>
<keyword evidence="8 11" id="KW-0472">Membrane</keyword>
<dbReference type="InterPro" id="IPR010949">
    <property type="entry name" value="TonB_Hb/transfer/lactofer_rcpt"/>
</dbReference>
<dbReference type="GO" id="GO:0044718">
    <property type="term" value="P:siderophore transmembrane transport"/>
    <property type="evidence" value="ECO:0007669"/>
    <property type="project" value="TreeGrafter"/>
</dbReference>
<evidence type="ECO:0000256" key="9">
    <source>
        <dbReference type="ARBA" id="ARBA00023170"/>
    </source>
</evidence>
<dbReference type="NCBIfam" id="TIGR01785">
    <property type="entry name" value="TonB-hemin"/>
    <property type="match status" value="1"/>
</dbReference>
<name>A0AAW9F8F4_9HYPH</name>
<dbReference type="RefSeq" id="WP_103584465.1">
    <property type="nucleotide sequence ID" value="NZ_CP192781.1"/>
</dbReference>
<dbReference type="CDD" id="cd01347">
    <property type="entry name" value="ligand_gated_channel"/>
    <property type="match status" value="1"/>
</dbReference>
<evidence type="ECO:0000256" key="1">
    <source>
        <dbReference type="ARBA" id="ARBA00004571"/>
    </source>
</evidence>
<dbReference type="InterPro" id="IPR012910">
    <property type="entry name" value="Plug_dom"/>
</dbReference>
<dbReference type="PANTHER" id="PTHR30069">
    <property type="entry name" value="TONB-DEPENDENT OUTER MEMBRANE RECEPTOR"/>
    <property type="match status" value="1"/>
</dbReference>
<keyword evidence="10 11" id="KW-0998">Cell outer membrane</keyword>
<dbReference type="PROSITE" id="PS52016">
    <property type="entry name" value="TONB_DEPENDENT_REC_3"/>
    <property type="match status" value="1"/>
</dbReference>
<dbReference type="InterPro" id="IPR037066">
    <property type="entry name" value="Plug_dom_sf"/>
</dbReference>
<feature type="domain" description="TonB-dependent receptor-like beta-barrel" evidence="14">
    <location>
        <begin position="271"/>
        <end position="709"/>
    </location>
</feature>
<keyword evidence="9 16" id="KW-0675">Receptor</keyword>
<evidence type="ECO:0000256" key="3">
    <source>
        <dbReference type="ARBA" id="ARBA00022448"/>
    </source>
</evidence>
<dbReference type="InterPro" id="IPR039426">
    <property type="entry name" value="TonB-dep_rcpt-like"/>
</dbReference>
<dbReference type="GO" id="GO:0009279">
    <property type="term" value="C:cell outer membrane"/>
    <property type="evidence" value="ECO:0007669"/>
    <property type="project" value="UniProtKB-SubCell"/>
</dbReference>
<sequence length="756" mass="81835">MTIRGSQSALLVCTAMALISGHSTGHAQDADAQNGPTVLERITIKGKRVKAGDAVSDTPLATQTTAEEIAKKEVTDFRDLGNTTEAGLDFIRGQGVYLRGLGGSRVVTLIDGIPIPYLQNTARNGGGGPTATTNADGGIDSFDFSALSAVDVVRGADSSRAGSGAIAGAVVLRTLEPQDIITEGRNWGGVAKVIYDSEDNSIGGNVAVAKKIENTSILFQGGYKRGHEKSNQGDVDTIGAARTKANPADFYQRSVMFKARQDIEGGHRIGFTAEHFDRDSTADLKTVRGATSGSSRGYSTRWGTDDVKRDRVSLDYEYEAPTIDGLIDTANLSLYWQRLTKNAGEYGYRLASPAIGSWLRDNELKETDIGITGNLSSSFEAGSVSHKVSIGGNFSVFRAEQYLAGEDFCVLNPATPGCSNLHSNQADMPRVDGIRLGLYADDKIEFGTTGFSLTPGVRFDWYDYNTKLTPEYAINPGYAQEGLPPGSDGMRLSPKLLASYQLAPEVELFAQWSMAYRAPTVNELYLNFSNPSSGYGVLGNSDLKPEIGQGFEIGTNLGDDDFGGRITAYHNRYRNFIDTVTLTGVPGYPAFLQTNFNRDRVSISGFEASVQKRFDGGFNVHGSLAYAYGKDTEANEVIRTVAPFKAIAGIGYEQEKWGVDFTGIFASAMRDDHKATTFDAPGYGIFNLSGWWEPEQTKGLRIQAGIYNIFDRTYYDALALRDVNPTTVPSNANAVQSIDYYSEPGRTFKISLTQKF</sequence>
<evidence type="ECO:0000256" key="7">
    <source>
        <dbReference type="ARBA" id="ARBA00023077"/>
    </source>
</evidence>
<comment type="caution">
    <text evidence="16">The sequence shown here is derived from an EMBL/GenBank/DDBJ whole genome shotgun (WGS) entry which is preliminary data.</text>
</comment>
<dbReference type="GO" id="GO:0015344">
    <property type="term" value="F:siderophore uptake transmembrane transporter activity"/>
    <property type="evidence" value="ECO:0007669"/>
    <property type="project" value="TreeGrafter"/>
</dbReference>
<keyword evidence="3 11" id="KW-0813">Transport</keyword>
<evidence type="ECO:0000256" key="8">
    <source>
        <dbReference type="ARBA" id="ARBA00023136"/>
    </source>
</evidence>
<dbReference type="Gene3D" id="2.170.130.10">
    <property type="entry name" value="TonB-dependent receptor, plug domain"/>
    <property type="match status" value="1"/>
</dbReference>
<comment type="subcellular location">
    <subcellularLocation>
        <location evidence="1 11">Cell outer membrane</location>
        <topology evidence="1 11">Multi-pass membrane protein</topology>
    </subcellularLocation>
</comment>
<evidence type="ECO:0000256" key="5">
    <source>
        <dbReference type="ARBA" id="ARBA00022692"/>
    </source>
</evidence>
<evidence type="ECO:0000256" key="13">
    <source>
        <dbReference type="SAM" id="SignalP"/>
    </source>
</evidence>
<evidence type="ECO:0000259" key="15">
    <source>
        <dbReference type="Pfam" id="PF07715"/>
    </source>
</evidence>
<dbReference type="EMBL" id="JAVRAF010000001">
    <property type="protein sequence ID" value="MDX8301624.1"/>
    <property type="molecule type" value="Genomic_DNA"/>
</dbReference>
<reference evidence="16" key="1">
    <citation type="journal article" date="2023" name="Phytobiomes J">
        <title>Deciphering the key players within the bacterial microbiota associated with aerial crown gall tumors on rhododendron: Insights into the gallobiome.</title>
        <authorList>
            <person name="Kuzmanovic N."/>
            <person name="Nesme J."/>
            <person name="Wolf J."/>
            <person name="Neumann-Schaal M."/>
            <person name="Petersen J."/>
            <person name="Fernandez-Gnecco G."/>
            <person name="Sproeer C."/>
            <person name="Bunk B."/>
            <person name="Overmann J."/>
            <person name="Sorensen S.J."/>
            <person name="Idczak E."/>
            <person name="Smalla K."/>
        </authorList>
    </citation>
    <scope>NUCLEOTIDE SEQUENCE</scope>
    <source>
        <strain evidence="16">Rho-11.1</strain>
    </source>
</reference>
<keyword evidence="7 12" id="KW-0798">TonB box</keyword>
<comment type="similarity">
    <text evidence="2 11 12">Belongs to the TonB-dependent receptor family.</text>
</comment>
<dbReference type="Pfam" id="PF00593">
    <property type="entry name" value="TonB_dep_Rec_b-barrel"/>
    <property type="match status" value="1"/>
</dbReference>
<feature type="chain" id="PRO_5043779457" evidence="13">
    <location>
        <begin position="28"/>
        <end position="756"/>
    </location>
</feature>
<evidence type="ECO:0000313" key="16">
    <source>
        <dbReference type="EMBL" id="MDX8301624.1"/>
    </source>
</evidence>
<keyword evidence="6 13" id="KW-0732">Signal</keyword>
<dbReference type="PANTHER" id="PTHR30069:SF29">
    <property type="entry name" value="HEMOGLOBIN AND HEMOGLOBIN-HAPTOGLOBIN-BINDING PROTEIN 1-RELATED"/>
    <property type="match status" value="1"/>
</dbReference>
<dbReference type="InterPro" id="IPR011276">
    <property type="entry name" value="TonB_haem/Hb_rcpt"/>
</dbReference>
<dbReference type="NCBIfam" id="TIGR01786">
    <property type="entry name" value="TonB-hemlactrns"/>
    <property type="match status" value="1"/>
</dbReference>
<evidence type="ECO:0000256" key="12">
    <source>
        <dbReference type="RuleBase" id="RU003357"/>
    </source>
</evidence>
<feature type="signal peptide" evidence="13">
    <location>
        <begin position="1"/>
        <end position="27"/>
    </location>
</feature>
<keyword evidence="5 11" id="KW-0812">Transmembrane</keyword>
<keyword evidence="4 11" id="KW-1134">Transmembrane beta strand</keyword>
<dbReference type="SUPFAM" id="SSF56935">
    <property type="entry name" value="Porins"/>
    <property type="match status" value="1"/>
</dbReference>
<gene>
    <name evidence="16" type="ORF">RMR22_05160</name>
</gene>
<dbReference type="Gene3D" id="2.40.170.20">
    <property type="entry name" value="TonB-dependent receptor, beta-barrel domain"/>
    <property type="match status" value="1"/>
</dbReference>
<feature type="domain" description="TonB-dependent receptor plug" evidence="15">
    <location>
        <begin position="56"/>
        <end position="169"/>
    </location>
</feature>
<evidence type="ECO:0000256" key="10">
    <source>
        <dbReference type="ARBA" id="ARBA00023237"/>
    </source>
</evidence>
<organism evidence="16">
    <name type="scientific">Agrobacterium rosae</name>
    <dbReference type="NCBI Taxonomy" id="1972867"/>
    <lineage>
        <taxon>Bacteria</taxon>
        <taxon>Pseudomonadati</taxon>
        <taxon>Pseudomonadota</taxon>
        <taxon>Alphaproteobacteria</taxon>
        <taxon>Hyphomicrobiales</taxon>
        <taxon>Rhizobiaceae</taxon>
        <taxon>Rhizobium/Agrobacterium group</taxon>
        <taxon>Agrobacterium</taxon>
    </lineage>
</organism>
<accession>A0AAW9F8F4</accession>
<evidence type="ECO:0000256" key="11">
    <source>
        <dbReference type="PROSITE-ProRule" id="PRU01360"/>
    </source>
</evidence>
<proteinExistence type="inferred from homology"/>